<dbReference type="InterPro" id="IPR051761">
    <property type="entry name" value="MLP-like_ligand-binding"/>
</dbReference>
<sequence length="194" mass="21355">MVVSSILNTISYMSCIQDGVILGADIRATEGPIVSTFSKSKVDNLGGGDSKKFEISDDNLVFKVIRYGPSYASKLTPGVQGCDLIDGQWGNVGSVICWTFTNDGKRCTTREIITAIDETKKLIEYKVIGGELMDAFKSVLITFQSTNNSATWTIEYEKINECIPNPTSFLEFLVKAIKDIDLNHKLIPRLSANN</sequence>
<name>A0AAV3S1F3_LITER</name>
<dbReference type="InterPro" id="IPR023393">
    <property type="entry name" value="START-like_dom_sf"/>
</dbReference>
<comment type="caution">
    <text evidence="2">The sequence shown here is derived from an EMBL/GenBank/DDBJ whole genome shotgun (WGS) entry which is preliminary data.</text>
</comment>
<gene>
    <name evidence="2" type="ORF">LIER_34337</name>
</gene>
<organism evidence="2 3">
    <name type="scientific">Lithospermum erythrorhizon</name>
    <name type="common">Purple gromwell</name>
    <name type="synonym">Lithospermum officinale var. erythrorhizon</name>
    <dbReference type="NCBI Taxonomy" id="34254"/>
    <lineage>
        <taxon>Eukaryota</taxon>
        <taxon>Viridiplantae</taxon>
        <taxon>Streptophyta</taxon>
        <taxon>Embryophyta</taxon>
        <taxon>Tracheophyta</taxon>
        <taxon>Spermatophyta</taxon>
        <taxon>Magnoliopsida</taxon>
        <taxon>eudicotyledons</taxon>
        <taxon>Gunneridae</taxon>
        <taxon>Pentapetalae</taxon>
        <taxon>asterids</taxon>
        <taxon>lamiids</taxon>
        <taxon>Boraginales</taxon>
        <taxon>Boraginaceae</taxon>
        <taxon>Boraginoideae</taxon>
        <taxon>Lithospermeae</taxon>
        <taxon>Lithospermum</taxon>
    </lineage>
</organism>
<accession>A0AAV3S1F3</accession>
<reference evidence="2 3" key="1">
    <citation type="submission" date="2024-01" db="EMBL/GenBank/DDBJ databases">
        <title>The complete chloroplast genome sequence of Lithospermum erythrorhizon: insights into the phylogenetic relationship among Boraginaceae species and the maternal lineages of purple gromwells.</title>
        <authorList>
            <person name="Okada T."/>
            <person name="Watanabe K."/>
        </authorList>
    </citation>
    <scope>NUCLEOTIDE SEQUENCE [LARGE SCALE GENOMIC DNA]</scope>
</reference>
<dbReference type="PANTHER" id="PTHR31907">
    <property type="entry name" value="MLP-LIKE PROTEIN 423"/>
    <property type="match status" value="1"/>
</dbReference>
<dbReference type="Proteomes" id="UP001454036">
    <property type="component" value="Unassembled WGS sequence"/>
</dbReference>
<dbReference type="EMBL" id="BAABME010014302">
    <property type="protein sequence ID" value="GAA0187049.1"/>
    <property type="molecule type" value="Genomic_DNA"/>
</dbReference>
<evidence type="ECO:0000313" key="3">
    <source>
        <dbReference type="Proteomes" id="UP001454036"/>
    </source>
</evidence>
<dbReference type="SUPFAM" id="SSF55961">
    <property type="entry name" value="Bet v1-like"/>
    <property type="match status" value="1"/>
</dbReference>
<dbReference type="Gene3D" id="3.30.530.20">
    <property type="match status" value="1"/>
</dbReference>
<dbReference type="Pfam" id="PF00407">
    <property type="entry name" value="Bet_v_1"/>
    <property type="match status" value="1"/>
</dbReference>
<dbReference type="InterPro" id="IPR000916">
    <property type="entry name" value="Bet_v_I/MLP"/>
</dbReference>
<protein>
    <recommendedName>
        <fullName evidence="1">Bet v I/Major latex protein domain-containing protein</fullName>
    </recommendedName>
</protein>
<dbReference type="GO" id="GO:0006952">
    <property type="term" value="P:defense response"/>
    <property type="evidence" value="ECO:0007669"/>
    <property type="project" value="InterPro"/>
</dbReference>
<feature type="domain" description="Bet v I/Major latex protein" evidence="1">
    <location>
        <begin position="35"/>
        <end position="185"/>
    </location>
</feature>
<dbReference type="SMART" id="SM01037">
    <property type="entry name" value="Bet_v_1"/>
    <property type="match status" value="1"/>
</dbReference>
<evidence type="ECO:0000313" key="2">
    <source>
        <dbReference type="EMBL" id="GAA0187049.1"/>
    </source>
</evidence>
<dbReference type="AlphaFoldDB" id="A0AAV3S1F3"/>
<keyword evidence="3" id="KW-1185">Reference proteome</keyword>
<proteinExistence type="predicted"/>
<evidence type="ECO:0000259" key="1">
    <source>
        <dbReference type="SMART" id="SM01037"/>
    </source>
</evidence>